<accession>A0A0G3BSU6</accession>
<dbReference type="PATRIC" id="fig|413882.6.peg.3044"/>
<dbReference type="RefSeq" id="WP_047195183.1">
    <property type="nucleotide sequence ID" value="NZ_CP011371.1"/>
</dbReference>
<dbReference type="InterPro" id="IPR032244">
    <property type="entry name" value="LapD_MoxY_N"/>
</dbReference>
<dbReference type="Pfam" id="PF00672">
    <property type="entry name" value="HAMP"/>
    <property type="match status" value="1"/>
</dbReference>
<evidence type="ECO:0000313" key="5">
    <source>
        <dbReference type="EMBL" id="AKJ29610.1"/>
    </source>
</evidence>
<dbReference type="GO" id="GO:0016020">
    <property type="term" value="C:membrane"/>
    <property type="evidence" value="ECO:0007669"/>
    <property type="project" value="InterPro"/>
</dbReference>
<keyword evidence="1" id="KW-1133">Transmembrane helix</keyword>
<dbReference type="Pfam" id="PF00990">
    <property type="entry name" value="GGDEF"/>
    <property type="match status" value="1"/>
</dbReference>
<dbReference type="SMART" id="SM00267">
    <property type="entry name" value="GGDEF"/>
    <property type="match status" value="1"/>
</dbReference>
<feature type="domain" description="HAMP" evidence="3">
    <location>
        <begin position="171"/>
        <end position="222"/>
    </location>
</feature>
<dbReference type="GO" id="GO:0007165">
    <property type="term" value="P:signal transduction"/>
    <property type="evidence" value="ECO:0007669"/>
    <property type="project" value="InterPro"/>
</dbReference>
<dbReference type="InterPro" id="IPR000160">
    <property type="entry name" value="GGDEF_dom"/>
</dbReference>
<dbReference type="CDD" id="cd01948">
    <property type="entry name" value="EAL"/>
    <property type="match status" value="1"/>
</dbReference>
<dbReference type="SUPFAM" id="SSF141868">
    <property type="entry name" value="EAL domain-like"/>
    <property type="match status" value="1"/>
</dbReference>
<keyword evidence="6" id="KW-1185">Reference proteome</keyword>
<keyword evidence="1" id="KW-0812">Transmembrane</keyword>
<feature type="domain" description="GGDEF" evidence="4">
    <location>
        <begin position="264"/>
        <end position="397"/>
    </location>
</feature>
<evidence type="ECO:0000256" key="1">
    <source>
        <dbReference type="SAM" id="Phobius"/>
    </source>
</evidence>
<name>A0A0G3BSU6_9BURK</name>
<dbReference type="NCBIfam" id="TIGR00254">
    <property type="entry name" value="GGDEF"/>
    <property type="match status" value="1"/>
</dbReference>
<dbReference type="InterPro" id="IPR035919">
    <property type="entry name" value="EAL_sf"/>
</dbReference>
<dbReference type="STRING" id="413882.AAW51_2919"/>
<feature type="domain" description="EAL" evidence="2">
    <location>
        <begin position="407"/>
        <end position="643"/>
    </location>
</feature>
<protein>
    <submittedName>
        <fullName evidence="5">Membrane bound c-di-GMP receptor</fullName>
    </submittedName>
</protein>
<dbReference type="InterPro" id="IPR001633">
    <property type="entry name" value="EAL_dom"/>
</dbReference>
<dbReference type="SMART" id="SM00304">
    <property type="entry name" value="HAMP"/>
    <property type="match status" value="1"/>
</dbReference>
<evidence type="ECO:0000313" key="6">
    <source>
        <dbReference type="Proteomes" id="UP000035352"/>
    </source>
</evidence>
<dbReference type="Proteomes" id="UP000035352">
    <property type="component" value="Chromosome"/>
</dbReference>
<dbReference type="PROSITE" id="PS50883">
    <property type="entry name" value="EAL"/>
    <property type="match status" value="1"/>
</dbReference>
<dbReference type="PROSITE" id="PS50885">
    <property type="entry name" value="HAMP"/>
    <property type="match status" value="1"/>
</dbReference>
<reference evidence="5 6" key="1">
    <citation type="submission" date="2015-05" db="EMBL/GenBank/DDBJ databases">
        <authorList>
            <person name="Tang B."/>
            <person name="Yu Y."/>
        </authorList>
    </citation>
    <scope>NUCLEOTIDE SEQUENCE [LARGE SCALE GENOMIC DNA]</scope>
    <source>
        <strain evidence="5 6">DSM 7029</strain>
    </source>
</reference>
<evidence type="ECO:0000259" key="3">
    <source>
        <dbReference type="PROSITE" id="PS50885"/>
    </source>
</evidence>
<dbReference type="InterPro" id="IPR043128">
    <property type="entry name" value="Rev_trsase/Diguanyl_cyclase"/>
</dbReference>
<dbReference type="Gene3D" id="3.30.70.270">
    <property type="match status" value="1"/>
</dbReference>
<dbReference type="SMART" id="SM00052">
    <property type="entry name" value="EAL"/>
    <property type="match status" value="1"/>
</dbReference>
<dbReference type="InterPro" id="IPR050706">
    <property type="entry name" value="Cyclic-di-GMP_PDE-like"/>
</dbReference>
<keyword evidence="5" id="KW-0675">Receptor</keyword>
<evidence type="ECO:0000259" key="4">
    <source>
        <dbReference type="PROSITE" id="PS50887"/>
    </source>
</evidence>
<dbReference type="EMBL" id="CP011371">
    <property type="protein sequence ID" value="AKJ29610.1"/>
    <property type="molecule type" value="Genomic_DNA"/>
</dbReference>
<evidence type="ECO:0000259" key="2">
    <source>
        <dbReference type="PROSITE" id="PS50883"/>
    </source>
</evidence>
<organism evidence="5 6">
    <name type="scientific">Caldimonas brevitalea</name>
    <dbReference type="NCBI Taxonomy" id="413882"/>
    <lineage>
        <taxon>Bacteria</taxon>
        <taxon>Pseudomonadati</taxon>
        <taxon>Pseudomonadota</taxon>
        <taxon>Betaproteobacteria</taxon>
        <taxon>Burkholderiales</taxon>
        <taxon>Sphaerotilaceae</taxon>
        <taxon>Caldimonas</taxon>
    </lineage>
</organism>
<feature type="transmembrane region" description="Helical" evidence="1">
    <location>
        <begin position="151"/>
        <end position="170"/>
    </location>
</feature>
<proteinExistence type="predicted"/>
<dbReference type="GO" id="GO:0071111">
    <property type="term" value="F:cyclic-guanylate-specific phosphodiesterase activity"/>
    <property type="evidence" value="ECO:0007669"/>
    <property type="project" value="InterPro"/>
</dbReference>
<dbReference type="SUPFAM" id="SSF55073">
    <property type="entry name" value="Nucleotide cyclase"/>
    <property type="match status" value="1"/>
</dbReference>
<dbReference type="Gene3D" id="3.30.110.200">
    <property type="match status" value="1"/>
</dbReference>
<dbReference type="Gene3D" id="6.20.270.20">
    <property type="entry name" value="LapD/MoxY periplasmic domain"/>
    <property type="match status" value="1"/>
</dbReference>
<dbReference type="Pfam" id="PF16448">
    <property type="entry name" value="LapD_MoxY_N"/>
    <property type="match status" value="1"/>
</dbReference>
<dbReference type="PANTHER" id="PTHR33121:SF23">
    <property type="entry name" value="CYCLIC DI-GMP PHOSPHODIESTERASE PDEB"/>
    <property type="match status" value="1"/>
</dbReference>
<keyword evidence="1" id="KW-0472">Membrane</keyword>
<dbReference type="InterPro" id="IPR042461">
    <property type="entry name" value="LapD_MoxY_peri_C"/>
</dbReference>
<dbReference type="PANTHER" id="PTHR33121">
    <property type="entry name" value="CYCLIC DI-GMP PHOSPHODIESTERASE PDEF"/>
    <property type="match status" value="1"/>
</dbReference>
<dbReference type="Gene3D" id="3.20.20.450">
    <property type="entry name" value="EAL domain"/>
    <property type="match status" value="1"/>
</dbReference>
<sequence>MSLIRQMWLVIVATAVIAFAGSFGVTVASARQYLQTQLRVKNSDNAAALALSLSQQKGDAELMELLVAAQFDTGFYQRIRFRGTDGRVIERVADPSRARADAPAWFVALVPIASEPGVGQVSDGWRALGSVEVVSQVSYAYRDLWRGCLRAGAWLALVALVAGVLGNVIVQGIRRPLHRTVRQAQALTDGQFVTVEEPRVPELQRLTRAMNGMVVRVKTAFEEQAGQVDTLRQQATRDPATGVSHRRHFLTRLESELEREDAALEGALIMVRIAELARVNAELGRRDTDRLIQQVAEVLQTHAAQGHGGWVGRLNGSDFALCLPAHDAERPAIEADAARLMAALRAACEPFGAAQGVMLGAVHYTAGTALSQLLSRADEALARAESQGLFACVVQTDSAAGTVATGEEGWKRRIEAALSEGRLQLARYPLVDPRGQLVHDESPLRLQLEPGGPFLSAAQWLPLAVRTHTVAAVDLAVVDLALREIAANARPVGVNLSVASVVDPGFAAALRMRLEGLPAARQLWLEVPEVAALRHHGLVRELCQQVRHAGARFGLEHAGEHLPKIERLYEIGLDYLKLDARFVRGAAEEQAVRNFVQSATAMAHGLGIQVYAEGVTAAADAEALWTCGVDGITGPWAAGAVRG</sequence>
<dbReference type="InterPro" id="IPR003660">
    <property type="entry name" value="HAMP_dom"/>
</dbReference>
<dbReference type="PROSITE" id="PS50887">
    <property type="entry name" value="GGDEF"/>
    <property type="match status" value="1"/>
</dbReference>
<dbReference type="InterPro" id="IPR029787">
    <property type="entry name" value="Nucleotide_cyclase"/>
</dbReference>
<dbReference type="Pfam" id="PF00563">
    <property type="entry name" value="EAL"/>
    <property type="match status" value="1"/>
</dbReference>
<dbReference type="AlphaFoldDB" id="A0A0G3BSU6"/>
<gene>
    <name evidence="5" type="ORF">AAW51_2919</name>
</gene>
<dbReference type="KEGG" id="pbh:AAW51_2919"/>